<dbReference type="InterPro" id="IPR051796">
    <property type="entry name" value="ISF_SsuE-like"/>
</dbReference>
<protein>
    <recommendedName>
        <fullName evidence="5">NADPH-dependent FMN reductase-like domain-containing protein</fullName>
    </recommendedName>
</protein>
<dbReference type="eggNOG" id="COG0655">
    <property type="taxonomic scope" value="Bacteria"/>
</dbReference>
<dbReference type="PANTHER" id="PTHR43278:SF2">
    <property type="entry name" value="IRON-SULFUR FLAVOPROTEIN"/>
    <property type="match status" value="1"/>
</dbReference>
<dbReference type="Proteomes" id="UP000005561">
    <property type="component" value="Unassembled WGS sequence"/>
</dbReference>
<accession>C6LLW6</accession>
<evidence type="ECO:0000313" key="4">
    <source>
        <dbReference type="Proteomes" id="UP000005561"/>
    </source>
</evidence>
<reference evidence="3" key="1">
    <citation type="submission" date="2009-07" db="EMBL/GenBank/DDBJ databases">
        <authorList>
            <person name="Weinstock G."/>
            <person name="Sodergren E."/>
            <person name="Clifton S."/>
            <person name="Fulton L."/>
            <person name="Fulton B."/>
            <person name="Courtney L."/>
            <person name="Fronick C."/>
            <person name="Harrison M."/>
            <person name="Strong C."/>
            <person name="Farmer C."/>
            <person name="Delahaunty K."/>
            <person name="Markovic C."/>
            <person name="Hall O."/>
            <person name="Minx P."/>
            <person name="Tomlinson C."/>
            <person name="Mitreva M."/>
            <person name="Nelson J."/>
            <person name="Hou S."/>
            <person name="Wollam A."/>
            <person name="Pepin K.H."/>
            <person name="Johnson M."/>
            <person name="Bhonagiri V."/>
            <person name="Nash W.E."/>
            <person name="Warren W."/>
            <person name="Chinwalla A."/>
            <person name="Mardis E.R."/>
            <person name="Wilson R.K."/>
        </authorList>
    </citation>
    <scope>NUCLEOTIDE SEQUENCE [LARGE SCALE GENOMIC DNA]</scope>
    <source>
        <strain evidence="3">DSM 14469</strain>
    </source>
</reference>
<evidence type="ECO:0000256" key="2">
    <source>
        <dbReference type="ARBA" id="ARBA00022643"/>
    </source>
</evidence>
<name>C6LLW6_9FIRM</name>
<dbReference type="AlphaFoldDB" id="C6LLW6"/>
<proteinExistence type="predicted"/>
<dbReference type="InterPro" id="IPR029039">
    <property type="entry name" value="Flavoprotein-like_sf"/>
</dbReference>
<evidence type="ECO:0000256" key="1">
    <source>
        <dbReference type="ARBA" id="ARBA00022630"/>
    </source>
</evidence>
<keyword evidence="4" id="KW-1185">Reference proteome</keyword>
<dbReference type="Gene3D" id="3.40.50.360">
    <property type="match status" value="1"/>
</dbReference>
<keyword evidence="1" id="KW-0285">Flavoprotein</keyword>
<dbReference type="PANTHER" id="PTHR43278">
    <property type="entry name" value="NAD(P)H-DEPENDENT FMN-CONTAINING OXIDOREDUCTASE YWQN-RELATED"/>
    <property type="match status" value="1"/>
</dbReference>
<organism evidence="3 4">
    <name type="scientific">Marvinbryantia formatexigens DSM 14469</name>
    <dbReference type="NCBI Taxonomy" id="478749"/>
    <lineage>
        <taxon>Bacteria</taxon>
        <taxon>Bacillati</taxon>
        <taxon>Bacillota</taxon>
        <taxon>Clostridia</taxon>
        <taxon>Lachnospirales</taxon>
        <taxon>Lachnospiraceae</taxon>
        <taxon>Marvinbryantia</taxon>
    </lineage>
</organism>
<sequence length="179" mass="20522">MKFEFWMGEKMSLLIINTLEKNDPLAKEAIRNLSAQTSLYTIFHTMEMKIAPCIGCNACWLKTPGICAIKDDYEKILKACLQHDTTIIISDTSLGFINYKAKNIVDRMLPLATMYTHIINGQMRHIPRYEKKFQFGIVYSGVVDMKYMEQWLERFALNFNGVSIGAFPIEKCGEVSLCT</sequence>
<dbReference type="SUPFAM" id="SSF52218">
    <property type="entry name" value="Flavoproteins"/>
    <property type="match status" value="1"/>
</dbReference>
<dbReference type="STRING" id="168384.SAMN05660368_00881"/>
<keyword evidence="2" id="KW-0288">FMN</keyword>
<evidence type="ECO:0008006" key="5">
    <source>
        <dbReference type="Google" id="ProtNLM"/>
    </source>
</evidence>
<comment type="caution">
    <text evidence="3">The sequence shown here is derived from an EMBL/GenBank/DDBJ whole genome shotgun (WGS) entry which is preliminary data.</text>
</comment>
<gene>
    <name evidence="3" type="ORF">BRYFOR_09665</name>
</gene>
<dbReference type="EMBL" id="ACCL02000034">
    <property type="protein sequence ID" value="EET58376.1"/>
    <property type="molecule type" value="Genomic_DNA"/>
</dbReference>
<evidence type="ECO:0000313" key="3">
    <source>
        <dbReference type="EMBL" id="EET58376.1"/>
    </source>
</evidence>